<dbReference type="RefSeq" id="WP_217641521.1">
    <property type="nucleotide sequence ID" value="NZ_CP130317.1"/>
</dbReference>
<dbReference type="Proteomes" id="UP001209730">
    <property type="component" value="Unassembled WGS sequence"/>
</dbReference>
<sequence length="300" mass="32646">MTNQVSGEAAAIRPEIFDERECSLGEGPLWHPQRETLYWVDILSRRLLGKGPDGAQAWELGEMPTAIGWVDRERLLVACESGLNLFDLESGQKQLLCTLEPDIPSNRSNDGRADPWGGFWIGTMSKNGEAGCGNLYRWYRGTLRKLVEGLSVPNGLCFDRRRNLGYYADSAENLIYRLALDPDTGWPSGAPEIFLDFREQGMIPDGAVLDVDGGLWTSLWDGARTVCYGPDGKERGALFAATPRTTCPAFGGPDYTDLYVTTAAVGVENAADTPTPAGVTLVFKNAVKGRPEPAVVLEGA</sequence>
<dbReference type="EMBL" id="JAPHQB010000027">
    <property type="protein sequence ID" value="MCX2802933.1"/>
    <property type="molecule type" value="Genomic_DNA"/>
</dbReference>
<keyword evidence="3" id="KW-0862">Zinc</keyword>
<dbReference type="SUPFAM" id="SSF63829">
    <property type="entry name" value="Calcium-dependent phosphotriesterase"/>
    <property type="match status" value="1"/>
</dbReference>
<dbReference type="PRINTS" id="PR01790">
    <property type="entry name" value="SMP30FAMILY"/>
</dbReference>
<evidence type="ECO:0000256" key="2">
    <source>
        <dbReference type="PIRSR" id="PIRSR605511-1"/>
    </source>
</evidence>
<gene>
    <name evidence="5" type="ORF">OQJ68_14160</name>
</gene>
<proteinExistence type="inferred from homology"/>
<dbReference type="GO" id="GO:0019853">
    <property type="term" value="P:L-ascorbic acid biosynthetic process"/>
    <property type="evidence" value="ECO:0007669"/>
    <property type="project" value="TreeGrafter"/>
</dbReference>
<feature type="binding site" evidence="3">
    <location>
        <position position="26"/>
    </location>
    <ligand>
        <name>a divalent metal cation</name>
        <dbReference type="ChEBI" id="CHEBI:60240"/>
    </ligand>
</feature>
<reference evidence="5" key="1">
    <citation type="submission" date="2022-11" db="EMBL/GenBank/DDBJ databases">
        <title>Chitin-degrading and fungicidal potential of chitinolytic bacterial strains from marine environment of the Pacific Ocean regions.</title>
        <authorList>
            <person name="Pentekhina I."/>
            <person name="Nedashkovskaya O."/>
            <person name="Seitkalieva A."/>
            <person name="Podvolotskaya A."/>
            <person name="Tekutyeva L."/>
            <person name="Balabanova L."/>
        </authorList>
    </citation>
    <scope>NUCLEOTIDE SEQUENCE</scope>
    <source>
        <strain evidence="5">KMM 6838</strain>
    </source>
</reference>
<evidence type="ECO:0000313" key="5">
    <source>
        <dbReference type="EMBL" id="MCX2802933.1"/>
    </source>
</evidence>
<comment type="similarity">
    <text evidence="1">Belongs to the SMP-30/CGR1 family.</text>
</comment>
<feature type="domain" description="SMP-30/Gluconolactonase/LRE-like region" evidence="4">
    <location>
        <begin position="24"/>
        <end position="263"/>
    </location>
</feature>
<dbReference type="GO" id="GO:0004341">
    <property type="term" value="F:gluconolactonase activity"/>
    <property type="evidence" value="ECO:0007669"/>
    <property type="project" value="TreeGrafter"/>
</dbReference>
<evidence type="ECO:0000256" key="1">
    <source>
        <dbReference type="ARBA" id="ARBA00008853"/>
    </source>
</evidence>
<organism evidence="5 6">
    <name type="scientific">Microbulbifer thermotolerans</name>
    <dbReference type="NCBI Taxonomy" id="252514"/>
    <lineage>
        <taxon>Bacteria</taxon>
        <taxon>Pseudomonadati</taxon>
        <taxon>Pseudomonadota</taxon>
        <taxon>Gammaproteobacteria</taxon>
        <taxon>Cellvibrionales</taxon>
        <taxon>Microbulbiferaceae</taxon>
        <taxon>Microbulbifer</taxon>
    </lineage>
</organism>
<dbReference type="PANTHER" id="PTHR10907:SF47">
    <property type="entry name" value="REGUCALCIN"/>
    <property type="match status" value="1"/>
</dbReference>
<dbReference type="InterPro" id="IPR013658">
    <property type="entry name" value="SGL"/>
</dbReference>
<feature type="binding site" evidence="3">
    <location>
        <position position="107"/>
    </location>
    <ligand>
        <name>substrate</name>
    </ligand>
</feature>
<comment type="cofactor">
    <cofactor evidence="3">
        <name>Zn(2+)</name>
        <dbReference type="ChEBI" id="CHEBI:29105"/>
    </cofactor>
    <text evidence="3">Binds 1 divalent metal cation per subunit.</text>
</comment>
<evidence type="ECO:0000313" key="6">
    <source>
        <dbReference type="Proteomes" id="UP001209730"/>
    </source>
</evidence>
<dbReference type="GO" id="GO:0005509">
    <property type="term" value="F:calcium ion binding"/>
    <property type="evidence" value="ECO:0007669"/>
    <property type="project" value="TreeGrafter"/>
</dbReference>
<feature type="binding site" evidence="3">
    <location>
        <position position="109"/>
    </location>
    <ligand>
        <name>substrate</name>
    </ligand>
</feature>
<accession>A0AB35HZI1</accession>
<dbReference type="Gene3D" id="2.120.10.30">
    <property type="entry name" value="TolB, C-terminal domain"/>
    <property type="match status" value="1"/>
</dbReference>
<feature type="active site" description="Proton donor/acceptor" evidence="2">
    <location>
        <position position="205"/>
    </location>
</feature>
<name>A0AB35HZI1_MICTH</name>
<protein>
    <submittedName>
        <fullName evidence="5">SMP-30/gluconolactonase/LRE family protein</fullName>
    </submittedName>
</protein>
<dbReference type="InterPro" id="IPR005511">
    <property type="entry name" value="SMP-30"/>
</dbReference>
<comment type="caution">
    <text evidence="5">The sequence shown here is derived from an EMBL/GenBank/DDBJ whole genome shotgun (WGS) entry which is preliminary data.</text>
</comment>
<dbReference type="InterPro" id="IPR011042">
    <property type="entry name" value="6-blade_b-propeller_TolB-like"/>
</dbReference>
<feature type="binding site" evidence="3">
    <location>
        <position position="154"/>
    </location>
    <ligand>
        <name>a divalent metal cation</name>
        <dbReference type="ChEBI" id="CHEBI:60240"/>
    </ligand>
</feature>
<dbReference type="Pfam" id="PF08450">
    <property type="entry name" value="SGL"/>
    <property type="match status" value="1"/>
</dbReference>
<feature type="binding site" evidence="3">
    <location>
        <position position="205"/>
    </location>
    <ligand>
        <name>a divalent metal cation</name>
        <dbReference type="ChEBI" id="CHEBI:60240"/>
    </ligand>
</feature>
<keyword evidence="3" id="KW-0479">Metal-binding</keyword>
<evidence type="ECO:0000256" key="3">
    <source>
        <dbReference type="PIRSR" id="PIRSR605511-2"/>
    </source>
</evidence>
<evidence type="ECO:0000259" key="4">
    <source>
        <dbReference type="Pfam" id="PF08450"/>
    </source>
</evidence>
<dbReference type="PANTHER" id="PTHR10907">
    <property type="entry name" value="REGUCALCIN"/>
    <property type="match status" value="1"/>
</dbReference>
<dbReference type="AlphaFoldDB" id="A0AB35HZI1"/>